<dbReference type="EMBL" id="LT554635">
    <property type="protein sequence ID" value="SAM06963.1"/>
    <property type="molecule type" value="Genomic_DNA"/>
</dbReference>
<dbReference type="Pfam" id="PF12937">
    <property type="entry name" value="F-box-like"/>
    <property type="match status" value="1"/>
</dbReference>
<accession>A0A168RHL2</accession>
<dbReference type="InterPro" id="IPR001810">
    <property type="entry name" value="F-box_dom"/>
</dbReference>
<evidence type="ECO:0000259" key="2">
    <source>
        <dbReference type="PROSITE" id="PS50181"/>
    </source>
</evidence>
<dbReference type="Gene3D" id="1.20.1280.50">
    <property type="match status" value="1"/>
</dbReference>
<dbReference type="PROSITE" id="PS50181">
    <property type="entry name" value="FBOX"/>
    <property type="match status" value="1"/>
</dbReference>
<dbReference type="SUPFAM" id="SSF52047">
    <property type="entry name" value="RNI-like"/>
    <property type="match status" value="1"/>
</dbReference>
<feature type="region of interest" description="Disordered" evidence="1">
    <location>
        <begin position="369"/>
        <end position="388"/>
    </location>
</feature>
<evidence type="ECO:0000313" key="4">
    <source>
        <dbReference type="Proteomes" id="UP000078561"/>
    </source>
</evidence>
<dbReference type="PANTHER" id="PTHR38926:SF5">
    <property type="entry name" value="F-BOX AND LEUCINE-RICH REPEAT PROTEIN 6"/>
    <property type="match status" value="1"/>
</dbReference>
<keyword evidence="4" id="KW-1185">Reference proteome</keyword>
<evidence type="ECO:0000313" key="3">
    <source>
        <dbReference type="EMBL" id="SAM06963.1"/>
    </source>
</evidence>
<evidence type="ECO:0000256" key="1">
    <source>
        <dbReference type="SAM" id="MobiDB-lite"/>
    </source>
</evidence>
<dbReference type="SUPFAM" id="SSF81383">
    <property type="entry name" value="F-box domain"/>
    <property type="match status" value="1"/>
</dbReference>
<dbReference type="OrthoDB" id="2261837at2759"/>
<name>A0A168RHL2_ABSGL</name>
<protein>
    <recommendedName>
        <fullName evidence="2">F-box domain-containing protein</fullName>
    </recommendedName>
</protein>
<sequence>MNLPPELLGLIFQHLSQQRLPQCALVCHQWLQVARLHLYESITLYSFDQTKLLITTLNENSALPPLGHLIRNILGPSTGLDIIDIKTLELHCSFLERVDLGNVPYVPLWYHLKQLSLTSISFRDWRIGQWLFSRGHQLDRLTTNLDTFWGRCSPYASFTMIAMTCRAGHFANLVSLTLAKGDTASYYSHHSDPELELDPNLLQTIHRACPALTSIQFVYPRLPVTFKNMATTATQPHITTVTTTNTTTTIERYPMVRTLSLKISSRTSSLFFDLFAVMYPCIERLDLEIEEVNKGDDIRRRLLTPQLFDNYRSRLFNMATSFKNLKEMRLHTTLTHDILEVYWAHHGWIDWIDAHSVVWNGNGGMMNNNSVDNNSSNGDDSNTLGQRPGWKRFERLDMTSQTGQQTLSDRDRIYVGNGNSLIQLSHLSISLDMVLPKLMTDALFLGRQTWPHLTTLQLKTNKHKVIVMDALLSAAPHLVSLKLQSVTFKTCYWKEQQQSVDQQLSQPLKKQRINYNIGDRSTYTNTSIADTNNISNNMPMHGLEKLSLCSCDLPAMDMITQWMARCPKLKELTGKSLDFYDRSGGAGAGPFINNNNNNDNDSPSSSSSHVIKRDSLKRPPPSPPLAPLSLVSINDWTPYDKEDHLQSTPLVHINAPHHQLDFLSLEDIHYHDMSLANGNSCQYGLFLSLVVEQLWRSPPPITGSPPFVDRRLDYYANSPQKAFLTQKCSGSMIQSPKGYIKLTCQSLDNFVW</sequence>
<feature type="compositionally biased region" description="Low complexity" evidence="1">
    <location>
        <begin position="369"/>
        <end position="382"/>
    </location>
</feature>
<reference evidence="3" key="1">
    <citation type="submission" date="2016-04" db="EMBL/GenBank/DDBJ databases">
        <authorList>
            <person name="Evans L.H."/>
            <person name="Alamgir A."/>
            <person name="Owens N."/>
            <person name="Weber N.D."/>
            <person name="Virtaneva K."/>
            <person name="Barbian K."/>
            <person name="Babar A."/>
            <person name="Rosenke K."/>
        </authorList>
    </citation>
    <scope>NUCLEOTIDE SEQUENCE [LARGE SCALE GENOMIC DNA]</scope>
    <source>
        <strain evidence="3">CBS 101.48</strain>
    </source>
</reference>
<dbReference type="InterPro" id="IPR032675">
    <property type="entry name" value="LRR_dom_sf"/>
</dbReference>
<gene>
    <name evidence="3" type="primary">ABSGL_12590.1 scaffold 12955</name>
</gene>
<dbReference type="PANTHER" id="PTHR38926">
    <property type="entry name" value="F-BOX DOMAIN CONTAINING PROTEIN, EXPRESSED"/>
    <property type="match status" value="1"/>
</dbReference>
<dbReference type="AlphaFoldDB" id="A0A168RHL2"/>
<dbReference type="InParanoid" id="A0A168RHL2"/>
<proteinExistence type="predicted"/>
<feature type="domain" description="F-box" evidence="2">
    <location>
        <begin position="1"/>
        <end position="42"/>
    </location>
</feature>
<feature type="compositionally biased region" description="Low complexity" evidence="1">
    <location>
        <begin position="593"/>
        <end position="608"/>
    </location>
</feature>
<organism evidence="3">
    <name type="scientific">Absidia glauca</name>
    <name type="common">Pin mould</name>
    <dbReference type="NCBI Taxonomy" id="4829"/>
    <lineage>
        <taxon>Eukaryota</taxon>
        <taxon>Fungi</taxon>
        <taxon>Fungi incertae sedis</taxon>
        <taxon>Mucoromycota</taxon>
        <taxon>Mucoromycotina</taxon>
        <taxon>Mucoromycetes</taxon>
        <taxon>Mucorales</taxon>
        <taxon>Cunninghamellaceae</taxon>
        <taxon>Absidia</taxon>
    </lineage>
</organism>
<feature type="region of interest" description="Disordered" evidence="1">
    <location>
        <begin position="588"/>
        <end position="627"/>
    </location>
</feature>
<dbReference type="InterPro" id="IPR036047">
    <property type="entry name" value="F-box-like_dom_sf"/>
</dbReference>
<dbReference type="Gene3D" id="3.80.10.10">
    <property type="entry name" value="Ribonuclease Inhibitor"/>
    <property type="match status" value="1"/>
</dbReference>
<dbReference type="Proteomes" id="UP000078561">
    <property type="component" value="Unassembled WGS sequence"/>
</dbReference>
<dbReference type="SMART" id="SM00256">
    <property type="entry name" value="FBOX"/>
    <property type="match status" value="1"/>
</dbReference>